<name>A0A168IM32_MUCCL</name>
<protein>
    <submittedName>
        <fullName evidence="1">Uncharacterized protein</fullName>
    </submittedName>
</protein>
<proteinExistence type="predicted"/>
<evidence type="ECO:0000313" key="2">
    <source>
        <dbReference type="Proteomes" id="UP000077051"/>
    </source>
</evidence>
<reference evidence="1 2" key="1">
    <citation type="submission" date="2015-06" db="EMBL/GenBank/DDBJ databases">
        <title>Expansion of signal transduction pathways in fungi by whole-genome duplication.</title>
        <authorList>
            <consortium name="DOE Joint Genome Institute"/>
            <person name="Corrochano L.M."/>
            <person name="Kuo A."/>
            <person name="Marcet-Houben M."/>
            <person name="Polaino S."/>
            <person name="Salamov A."/>
            <person name="Villalobos J.M."/>
            <person name="Alvarez M.I."/>
            <person name="Avalos J."/>
            <person name="Benito E.P."/>
            <person name="Benoit I."/>
            <person name="Burger G."/>
            <person name="Camino L.P."/>
            <person name="Canovas D."/>
            <person name="Cerda-Olmedo E."/>
            <person name="Cheng J.-F."/>
            <person name="Dominguez A."/>
            <person name="Elias M."/>
            <person name="Eslava A.P."/>
            <person name="Glaser F."/>
            <person name="Grimwood J."/>
            <person name="Gutierrez G."/>
            <person name="Heitman J."/>
            <person name="Henrissat B."/>
            <person name="Iturriaga E.A."/>
            <person name="Lang B.F."/>
            <person name="Lavin J.L."/>
            <person name="Lee S."/>
            <person name="Li W."/>
            <person name="Lindquist E."/>
            <person name="Lopez-Garcia S."/>
            <person name="Luque E.M."/>
            <person name="Marcos A.T."/>
            <person name="Martin J."/>
            <person name="Mccluskey K."/>
            <person name="Medina H.R."/>
            <person name="Miralles-Duran A."/>
            <person name="Miyazaki A."/>
            <person name="Munoz-Torres E."/>
            <person name="Oguiza J.A."/>
            <person name="Ohm R."/>
            <person name="Olmedo M."/>
            <person name="Orejas M."/>
            <person name="Ortiz-Castellanos L."/>
            <person name="Pisabarro A.G."/>
            <person name="Rodriguez-Romero J."/>
            <person name="Ruiz-Herrera J."/>
            <person name="Ruiz-Vazquez R."/>
            <person name="Sanz C."/>
            <person name="Schackwitz W."/>
            <person name="Schmutz J."/>
            <person name="Shahriari M."/>
            <person name="Shelest E."/>
            <person name="Silva-Franco F."/>
            <person name="Soanes D."/>
            <person name="Syed K."/>
            <person name="Tagua V.G."/>
            <person name="Talbot N.J."/>
            <person name="Thon M."/>
            <person name="De Vries R.P."/>
            <person name="Wiebenga A."/>
            <person name="Yadav J.S."/>
            <person name="Braun E.L."/>
            <person name="Baker S."/>
            <person name="Garre V."/>
            <person name="Horwitz B."/>
            <person name="Torres-Martinez S."/>
            <person name="Idnurm A."/>
            <person name="Herrera-Estrella A."/>
            <person name="Gabaldon T."/>
            <person name="Grigoriev I.V."/>
        </authorList>
    </citation>
    <scope>NUCLEOTIDE SEQUENCE [LARGE SCALE GENOMIC DNA]</scope>
    <source>
        <strain evidence="1 2">CBS 277.49</strain>
    </source>
</reference>
<dbReference type="VEuPathDB" id="FungiDB:MUCCIDRAFT_113560"/>
<comment type="caution">
    <text evidence="1">The sequence shown here is derived from an EMBL/GenBank/DDBJ whole genome shotgun (WGS) entry which is preliminary data.</text>
</comment>
<organism evidence="1 2">
    <name type="scientific">Mucor lusitanicus CBS 277.49</name>
    <dbReference type="NCBI Taxonomy" id="747725"/>
    <lineage>
        <taxon>Eukaryota</taxon>
        <taxon>Fungi</taxon>
        <taxon>Fungi incertae sedis</taxon>
        <taxon>Mucoromycota</taxon>
        <taxon>Mucoromycotina</taxon>
        <taxon>Mucoromycetes</taxon>
        <taxon>Mucorales</taxon>
        <taxon>Mucorineae</taxon>
        <taxon>Mucoraceae</taxon>
        <taxon>Mucor</taxon>
    </lineage>
</organism>
<gene>
    <name evidence="1" type="ORF">MUCCIDRAFT_113560</name>
</gene>
<evidence type="ECO:0000313" key="1">
    <source>
        <dbReference type="EMBL" id="OAD00105.1"/>
    </source>
</evidence>
<dbReference type="EMBL" id="AMYB01000007">
    <property type="protein sequence ID" value="OAD00105.1"/>
    <property type="molecule type" value="Genomic_DNA"/>
</dbReference>
<dbReference type="AlphaFoldDB" id="A0A168IM32"/>
<accession>A0A168IM32</accession>
<keyword evidence="2" id="KW-1185">Reference proteome</keyword>
<dbReference type="Proteomes" id="UP000077051">
    <property type="component" value="Unassembled WGS sequence"/>
</dbReference>
<sequence length="53" mass="5578">MSVAFSMSPKSAAAAATLAEDATIALPVNSITRKCCTCGSFTHKTRDCPKLHH</sequence>